<evidence type="ECO:0000313" key="2">
    <source>
        <dbReference type="EMBL" id="GCB83043.1"/>
    </source>
</evidence>
<feature type="region of interest" description="Disordered" evidence="1">
    <location>
        <begin position="14"/>
        <end position="40"/>
    </location>
</feature>
<evidence type="ECO:0000313" key="3">
    <source>
        <dbReference type="Proteomes" id="UP000288216"/>
    </source>
</evidence>
<feature type="non-terminal residue" evidence="2">
    <location>
        <position position="1"/>
    </location>
</feature>
<reference evidence="2 3" key="1">
    <citation type="journal article" date="2018" name="Nat. Ecol. Evol.">
        <title>Shark genomes provide insights into elasmobranch evolution and the origin of vertebrates.</title>
        <authorList>
            <person name="Hara Y"/>
            <person name="Yamaguchi K"/>
            <person name="Onimaru K"/>
            <person name="Kadota M"/>
            <person name="Koyanagi M"/>
            <person name="Keeley SD"/>
            <person name="Tatsumi K"/>
            <person name="Tanaka K"/>
            <person name="Motone F"/>
            <person name="Kageyama Y"/>
            <person name="Nozu R"/>
            <person name="Adachi N"/>
            <person name="Nishimura O"/>
            <person name="Nakagawa R"/>
            <person name="Tanegashima C"/>
            <person name="Kiyatake I"/>
            <person name="Matsumoto R"/>
            <person name="Murakumo K"/>
            <person name="Nishida K"/>
            <person name="Terakita A"/>
            <person name="Kuratani S"/>
            <person name="Sato K"/>
            <person name="Hyodo S Kuraku.S."/>
        </authorList>
    </citation>
    <scope>NUCLEOTIDE SEQUENCE [LARGE SCALE GENOMIC DNA]</scope>
</reference>
<keyword evidence="3" id="KW-1185">Reference proteome</keyword>
<proteinExistence type="predicted"/>
<dbReference type="AlphaFoldDB" id="A0A401QCE4"/>
<gene>
    <name evidence="2" type="ORF">scyTo_0023396</name>
</gene>
<comment type="caution">
    <text evidence="2">The sequence shown here is derived from an EMBL/GenBank/DDBJ whole genome shotgun (WGS) entry which is preliminary data.</text>
</comment>
<protein>
    <submittedName>
        <fullName evidence="2">Uncharacterized protein</fullName>
    </submittedName>
</protein>
<name>A0A401QCE4_SCYTO</name>
<sequence>VRWKAKEVLLRDGKREVEKRKGAKRQQSATKGAQVTEKRE</sequence>
<organism evidence="2 3">
    <name type="scientific">Scyliorhinus torazame</name>
    <name type="common">Cloudy catshark</name>
    <name type="synonym">Catulus torazame</name>
    <dbReference type="NCBI Taxonomy" id="75743"/>
    <lineage>
        <taxon>Eukaryota</taxon>
        <taxon>Metazoa</taxon>
        <taxon>Chordata</taxon>
        <taxon>Craniata</taxon>
        <taxon>Vertebrata</taxon>
        <taxon>Chondrichthyes</taxon>
        <taxon>Elasmobranchii</taxon>
        <taxon>Galeomorphii</taxon>
        <taxon>Galeoidea</taxon>
        <taxon>Carcharhiniformes</taxon>
        <taxon>Scyliorhinidae</taxon>
        <taxon>Scyliorhinus</taxon>
    </lineage>
</organism>
<accession>A0A401QCE4</accession>
<evidence type="ECO:0000256" key="1">
    <source>
        <dbReference type="SAM" id="MobiDB-lite"/>
    </source>
</evidence>
<dbReference type="Proteomes" id="UP000288216">
    <property type="component" value="Unassembled WGS sequence"/>
</dbReference>
<dbReference type="EMBL" id="BFAA01028958">
    <property type="protein sequence ID" value="GCB83043.1"/>
    <property type="molecule type" value="Genomic_DNA"/>
</dbReference>